<dbReference type="Proteomes" id="UP000774326">
    <property type="component" value="Unassembled WGS sequence"/>
</dbReference>
<protein>
    <submittedName>
        <fullName evidence="1">Uncharacterized protein</fullName>
    </submittedName>
</protein>
<keyword evidence="2" id="KW-1185">Reference proteome</keyword>
<proteinExistence type="predicted"/>
<organism evidence="1 2">
    <name type="scientific">Wickerhamomyces pijperi</name>
    <name type="common">Yeast</name>
    <name type="synonym">Pichia pijperi</name>
    <dbReference type="NCBI Taxonomy" id="599730"/>
    <lineage>
        <taxon>Eukaryota</taxon>
        <taxon>Fungi</taxon>
        <taxon>Dikarya</taxon>
        <taxon>Ascomycota</taxon>
        <taxon>Saccharomycotina</taxon>
        <taxon>Saccharomycetes</taxon>
        <taxon>Phaffomycetales</taxon>
        <taxon>Wickerhamomycetaceae</taxon>
        <taxon>Wickerhamomyces</taxon>
    </lineage>
</organism>
<evidence type="ECO:0000313" key="2">
    <source>
        <dbReference type="Proteomes" id="UP000774326"/>
    </source>
</evidence>
<dbReference type="AlphaFoldDB" id="A0A9P8QAN8"/>
<reference evidence="1" key="1">
    <citation type="journal article" date="2021" name="Open Biol.">
        <title>Shared evolutionary footprints suggest mitochondrial oxidative damage underlies multiple complex I losses in fungi.</title>
        <authorList>
            <person name="Schikora-Tamarit M.A."/>
            <person name="Marcet-Houben M."/>
            <person name="Nosek J."/>
            <person name="Gabaldon T."/>
        </authorList>
    </citation>
    <scope>NUCLEOTIDE SEQUENCE</scope>
    <source>
        <strain evidence="1">CBS2887</strain>
    </source>
</reference>
<dbReference type="SUPFAM" id="SSF55961">
    <property type="entry name" value="Bet v1-like"/>
    <property type="match status" value="1"/>
</dbReference>
<dbReference type="OrthoDB" id="509124at2759"/>
<dbReference type="PANTHER" id="PTHR36166:SF1">
    <property type="entry name" value="SRPBCC DOMAIN-CONTAINING PROTEIN"/>
    <property type="match status" value="1"/>
</dbReference>
<reference evidence="1" key="2">
    <citation type="submission" date="2021-01" db="EMBL/GenBank/DDBJ databases">
        <authorList>
            <person name="Schikora-Tamarit M.A."/>
        </authorList>
    </citation>
    <scope>NUCLEOTIDE SEQUENCE</scope>
    <source>
        <strain evidence="1">CBS2887</strain>
    </source>
</reference>
<dbReference type="InterPro" id="IPR023393">
    <property type="entry name" value="START-like_dom_sf"/>
</dbReference>
<comment type="caution">
    <text evidence="1">The sequence shown here is derived from an EMBL/GenBank/DDBJ whole genome shotgun (WGS) entry which is preliminary data.</text>
</comment>
<dbReference type="InterPro" id="IPR019587">
    <property type="entry name" value="Polyketide_cyclase/dehydratase"/>
</dbReference>
<dbReference type="PANTHER" id="PTHR36166">
    <property type="entry name" value="CHROMOSOME 9, WHOLE GENOME SHOTGUN SEQUENCE"/>
    <property type="match status" value="1"/>
</dbReference>
<dbReference type="EMBL" id="JAEUBG010001585">
    <property type="protein sequence ID" value="KAH3686160.1"/>
    <property type="molecule type" value="Genomic_DNA"/>
</dbReference>
<sequence length="154" mass="17779">MPHYKIELQHEINATPAQVRSILLDFPKYNSWNHFINDPTIIKSKANSQDPYDLQTGDVISLNFTLFNMKATPEILKNTEDEFKWLGVGGAKFIFAGAHSFKFESLDGGKRCRLVHGEEFTGFTVGLYRWLKGEETEEHFRRISEKIKERAEAL</sequence>
<accession>A0A9P8QAN8</accession>
<gene>
    <name evidence="1" type="ORF">WICPIJ_002869</name>
</gene>
<name>A0A9P8QAN8_WICPI</name>
<dbReference type="CDD" id="cd07822">
    <property type="entry name" value="SRPBCC_4"/>
    <property type="match status" value="1"/>
</dbReference>
<dbReference type="Gene3D" id="3.30.530.20">
    <property type="match status" value="1"/>
</dbReference>
<evidence type="ECO:0000313" key="1">
    <source>
        <dbReference type="EMBL" id="KAH3686160.1"/>
    </source>
</evidence>
<dbReference type="Pfam" id="PF10604">
    <property type="entry name" value="Polyketide_cyc2"/>
    <property type="match status" value="1"/>
</dbReference>